<protein>
    <submittedName>
        <fullName evidence="1">Uncharacterized protein</fullName>
    </submittedName>
</protein>
<proteinExistence type="predicted"/>
<dbReference type="Proteomes" id="UP001595816">
    <property type="component" value="Unassembled WGS sequence"/>
</dbReference>
<organism evidence="1 2">
    <name type="scientific">Hamadaea flava</name>
    <dbReference type="NCBI Taxonomy" id="1742688"/>
    <lineage>
        <taxon>Bacteria</taxon>
        <taxon>Bacillati</taxon>
        <taxon>Actinomycetota</taxon>
        <taxon>Actinomycetes</taxon>
        <taxon>Micromonosporales</taxon>
        <taxon>Micromonosporaceae</taxon>
        <taxon>Hamadaea</taxon>
    </lineage>
</organism>
<reference evidence="2" key="1">
    <citation type="journal article" date="2019" name="Int. J. Syst. Evol. Microbiol.">
        <title>The Global Catalogue of Microorganisms (GCM) 10K type strain sequencing project: providing services to taxonomists for standard genome sequencing and annotation.</title>
        <authorList>
            <consortium name="The Broad Institute Genomics Platform"/>
            <consortium name="The Broad Institute Genome Sequencing Center for Infectious Disease"/>
            <person name="Wu L."/>
            <person name="Ma J."/>
        </authorList>
    </citation>
    <scope>NUCLEOTIDE SEQUENCE [LARGE SCALE GENOMIC DNA]</scope>
    <source>
        <strain evidence="2">CGMCC 4.7289</strain>
    </source>
</reference>
<accession>A0ABV8LMZ7</accession>
<dbReference type="EMBL" id="JBHSAY010000006">
    <property type="protein sequence ID" value="MFC4131144.1"/>
    <property type="molecule type" value="Genomic_DNA"/>
</dbReference>
<comment type="caution">
    <text evidence="1">The sequence shown here is derived from an EMBL/GenBank/DDBJ whole genome shotgun (WGS) entry which is preliminary data.</text>
</comment>
<name>A0ABV8LMZ7_9ACTN</name>
<sequence>MSANQFRVDEVFDIVSRGGLLVVGTFQGEQPVGVPAMRDATTGQALHILGVEFATPRTLRTGQTTLVLDRDDRELASPGRMWTVDVAA</sequence>
<gene>
    <name evidence="1" type="ORF">ACFOZ4_11070</name>
</gene>
<keyword evidence="2" id="KW-1185">Reference proteome</keyword>
<evidence type="ECO:0000313" key="1">
    <source>
        <dbReference type="EMBL" id="MFC4131144.1"/>
    </source>
</evidence>
<dbReference type="RefSeq" id="WP_253754394.1">
    <property type="nucleotide sequence ID" value="NZ_JAMZDZ010000001.1"/>
</dbReference>
<evidence type="ECO:0000313" key="2">
    <source>
        <dbReference type="Proteomes" id="UP001595816"/>
    </source>
</evidence>